<keyword evidence="2" id="KW-1185">Reference proteome</keyword>
<gene>
    <name evidence="1" type="ORF">J2X01_002013</name>
</gene>
<dbReference type="InterPro" id="IPR037079">
    <property type="entry name" value="AF2212/PG0164-like_sf"/>
</dbReference>
<evidence type="ECO:0000313" key="1">
    <source>
        <dbReference type="EMBL" id="MDR7082723.1"/>
    </source>
</evidence>
<organism evidence="1 2">
    <name type="scientific">Arthrobacter ginsengisoli</name>
    <dbReference type="NCBI Taxonomy" id="1356565"/>
    <lineage>
        <taxon>Bacteria</taxon>
        <taxon>Bacillati</taxon>
        <taxon>Actinomycetota</taxon>
        <taxon>Actinomycetes</taxon>
        <taxon>Micrococcales</taxon>
        <taxon>Micrococcaceae</taxon>
        <taxon>Arthrobacter</taxon>
    </lineage>
</organism>
<dbReference type="SUPFAM" id="SSF141694">
    <property type="entry name" value="AF2212/PG0164-like"/>
    <property type="match status" value="1"/>
</dbReference>
<protein>
    <recommendedName>
        <fullName evidence="3">DUF1905 domain-containing protein</fullName>
    </recommendedName>
</protein>
<proteinExistence type="predicted"/>
<dbReference type="RefSeq" id="WP_310056403.1">
    <property type="nucleotide sequence ID" value="NZ_JAVDVQ010000007.1"/>
</dbReference>
<dbReference type="Gene3D" id="2.40.30.100">
    <property type="entry name" value="AF2212/PG0164-like"/>
    <property type="match status" value="1"/>
</dbReference>
<evidence type="ECO:0000313" key="2">
    <source>
        <dbReference type="Proteomes" id="UP001252243"/>
    </source>
</evidence>
<name>A0ABU1UBZ0_9MICC</name>
<accession>A0ABU1UBZ0</accession>
<sequence length="101" mass="10825">MVLRYTCTATLWLFPGEAGWHFLTVPAEVSAQIREDTVAFRRGFGSVKVTAGIAGLSWSTSLFPDSTSGSYLLPVKKAVRISAGIKAGDQVTVHLELPESA</sequence>
<comment type="caution">
    <text evidence="1">The sequence shown here is derived from an EMBL/GenBank/DDBJ whole genome shotgun (WGS) entry which is preliminary data.</text>
</comment>
<evidence type="ECO:0008006" key="3">
    <source>
        <dbReference type="Google" id="ProtNLM"/>
    </source>
</evidence>
<reference evidence="1 2" key="1">
    <citation type="submission" date="2023-07" db="EMBL/GenBank/DDBJ databases">
        <title>Sorghum-associated microbial communities from plants grown in Nebraska, USA.</title>
        <authorList>
            <person name="Schachtman D."/>
        </authorList>
    </citation>
    <scope>NUCLEOTIDE SEQUENCE [LARGE SCALE GENOMIC DNA]</scope>
    <source>
        <strain evidence="1 2">BE167</strain>
    </source>
</reference>
<dbReference type="InterPro" id="IPR015018">
    <property type="entry name" value="DUF1905"/>
</dbReference>
<dbReference type="EMBL" id="JAVDVQ010000007">
    <property type="protein sequence ID" value="MDR7082723.1"/>
    <property type="molecule type" value="Genomic_DNA"/>
</dbReference>
<dbReference type="Proteomes" id="UP001252243">
    <property type="component" value="Unassembled WGS sequence"/>
</dbReference>
<dbReference type="Pfam" id="PF08922">
    <property type="entry name" value="DUF1905"/>
    <property type="match status" value="1"/>
</dbReference>